<dbReference type="PANTHER" id="PTHR11559">
    <property type="entry name" value="CARBOXYLESTERASE"/>
    <property type="match status" value="1"/>
</dbReference>
<dbReference type="AlphaFoldDB" id="A0A1Z2LCQ2"/>
<proteinExistence type="inferred from homology"/>
<evidence type="ECO:0000313" key="5">
    <source>
        <dbReference type="EMBL" id="ARZ72077.1"/>
    </source>
</evidence>
<dbReference type="InterPro" id="IPR029058">
    <property type="entry name" value="AB_hydrolase_fold"/>
</dbReference>
<keyword evidence="2 3" id="KW-0378">Hydrolase</keyword>
<accession>A0A1Z2LCQ2</accession>
<dbReference type="PROSITE" id="PS00122">
    <property type="entry name" value="CARBOXYLESTERASE_B_1"/>
    <property type="match status" value="1"/>
</dbReference>
<reference evidence="5 6" key="1">
    <citation type="submission" date="2017-06" db="EMBL/GenBank/DDBJ databases">
        <title>Streptomyces albireticuli Genome sequencing and assembly.</title>
        <authorList>
            <person name="Wang Y."/>
            <person name="Du B."/>
            <person name="Ding Y."/>
            <person name="Liu H."/>
            <person name="Hou Q."/>
            <person name="Liu K."/>
            <person name="Yao L."/>
            <person name="Wang C."/>
        </authorList>
    </citation>
    <scope>NUCLEOTIDE SEQUENCE [LARGE SCALE GENOMIC DNA]</scope>
    <source>
        <strain evidence="5 6">MDJK11</strain>
    </source>
</reference>
<protein>
    <recommendedName>
        <fullName evidence="3">Carboxylic ester hydrolase</fullName>
        <ecNumber evidence="3">3.1.1.-</ecNumber>
    </recommendedName>
</protein>
<evidence type="ECO:0000256" key="3">
    <source>
        <dbReference type="RuleBase" id="RU361235"/>
    </source>
</evidence>
<feature type="domain" description="Carboxylesterase type B" evidence="4">
    <location>
        <begin position="7"/>
        <end position="321"/>
    </location>
</feature>
<name>A0A1Z2LCQ2_9ACTN</name>
<dbReference type="RefSeq" id="WP_087929758.1">
    <property type="nucleotide sequence ID" value="NZ_CP021744.1"/>
</dbReference>
<dbReference type="GO" id="GO:0016787">
    <property type="term" value="F:hydrolase activity"/>
    <property type="evidence" value="ECO:0007669"/>
    <property type="project" value="UniProtKB-KW"/>
</dbReference>
<dbReference type="InterPro" id="IPR050309">
    <property type="entry name" value="Type-B_Carboxylest/Lipase"/>
</dbReference>
<dbReference type="Pfam" id="PF00135">
    <property type="entry name" value="COesterase"/>
    <property type="match status" value="1"/>
</dbReference>
<dbReference type="Proteomes" id="UP000195755">
    <property type="component" value="Chromosome"/>
</dbReference>
<comment type="similarity">
    <text evidence="1 3">Belongs to the type-B carboxylesterase/lipase family.</text>
</comment>
<sequence length="506" mass="52131">MTGTGVQVRTTAGTVAGLRDGEGLAVFRGVPFARPPVGTLRFAAPRPPLPWAGVRDAAAFGPSVPQSGPAPVPGPAAGENWLTVNVWSPDPGGGAGLPVLVWIHGGAYAAGSAADPLYDAALLARQGGLVVVTLNYRVSAEGFAALEDAPANRGLLDQIAALRWVRENIRGFGGDPDRVTVCGQSAGAGSIASLLAAPPARGLFRRAIAQSVPGLYFTPALAADIAAVLAGRVDAKPTVESLSAVAPQRLADAAGALTMELTGHVGRWGRAARGAALFAPVVDGDLVPDVPWRAVRDGRAADVELMVCHTRDEFRLFMVMTGRLGGITEEEATAALRAFAPGPGGEHAYRESFPGASAGALFETVYADALFRMPSLRLAEAHSAAGGPAYLAELCGRSPALGGALGACHSLDVPLLFGTFGSPAGRGLLGEGAPSAGTVAFADGLRRAWTAFAHDGDPGWPAYEPGRRLTRLLGPASTTAPYPEETSRRIWDGHGIEPFDLVRPHR</sequence>
<evidence type="ECO:0000256" key="2">
    <source>
        <dbReference type="ARBA" id="ARBA00022801"/>
    </source>
</evidence>
<dbReference type="KEGG" id="salj:SMD11_6501"/>
<dbReference type="InterPro" id="IPR019826">
    <property type="entry name" value="Carboxylesterase_B_AS"/>
</dbReference>
<dbReference type="InterPro" id="IPR002018">
    <property type="entry name" value="CarbesteraseB"/>
</dbReference>
<dbReference type="Gene3D" id="3.40.50.1820">
    <property type="entry name" value="alpha/beta hydrolase"/>
    <property type="match status" value="1"/>
</dbReference>
<evidence type="ECO:0000256" key="1">
    <source>
        <dbReference type="ARBA" id="ARBA00005964"/>
    </source>
</evidence>
<dbReference type="EC" id="3.1.1.-" evidence="3"/>
<evidence type="ECO:0000259" key="4">
    <source>
        <dbReference type="Pfam" id="PF00135"/>
    </source>
</evidence>
<dbReference type="EMBL" id="CP021744">
    <property type="protein sequence ID" value="ARZ72077.1"/>
    <property type="molecule type" value="Genomic_DNA"/>
</dbReference>
<organism evidence="5 6">
    <name type="scientific">Streptomyces albireticuli</name>
    <dbReference type="NCBI Taxonomy" id="1940"/>
    <lineage>
        <taxon>Bacteria</taxon>
        <taxon>Bacillati</taxon>
        <taxon>Actinomycetota</taxon>
        <taxon>Actinomycetes</taxon>
        <taxon>Kitasatosporales</taxon>
        <taxon>Streptomycetaceae</taxon>
        <taxon>Streptomyces</taxon>
    </lineage>
</organism>
<evidence type="ECO:0000313" key="6">
    <source>
        <dbReference type="Proteomes" id="UP000195755"/>
    </source>
</evidence>
<gene>
    <name evidence="5" type="primary">pnbA</name>
    <name evidence="5" type="ORF">SMD11_6501</name>
</gene>
<dbReference type="OrthoDB" id="3199405at2"/>
<dbReference type="SUPFAM" id="SSF53474">
    <property type="entry name" value="alpha/beta-Hydrolases"/>
    <property type="match status" value="1"/>
</dbReference>